<dbReference type="Proteomes" id="UP000183317">
    <property type="component" value="Unassembled WGS sequence"/>
</dbReference>
<organism evidence="1 2">
    <name type="scientific">Candidatus Daviesbacteria bacterium RIFCSPLOWO2_02_FULL_36_8</name>
    <dbReference type="NCBI Taxonomy" id="1797793"/>
    <lineage>
        <taxon>Bacteria</taxon>
        <taxon>Candidatus Daviesiibacteriota</taxon>
    </lineage>
</organism>
<gene>
    <name evidence="1" type="ORF">A3J13_02735</name>
</gene>
<proteinExistence type="predicted"/>
<evidence type="ECO:0000313" key="1">
    <source>
        <dbReference type="EMBL" id="OGE64170.1"/>
    </source>
</evidence>
<name>A0A1F5MFV0_9BACT</name>
<protein>
    <submittedName>
        <fullName evidence="1">Uncharacterized protein</fullName>
    </submittedName>
</protein>
<dbReference type="EMBL" id="MFDU01000034">
    <property type="protein sequence ID" value="OGE64170.1"/>
    <property type="molecule type" value="Genomic_DNA"/>
</dbReference>
<evidence type="ECO:0000313" key="2">
    <source>
        <dbReference type="Proteomes" id="UP000183317"/>
    </source>
</evidence>
<dbReference type="Gene3D" id="2.70.70.10">
    <property type="entry name" value="Glucose Permease (Domain IIA)"/>
    <property type="match status" value="1"/>
</dbReference>
<sequence length="248" mass="28088">MLPKIVIGVILLVIGVMAFGLVSRGGFGPPPISFQEIDENNLPKFVTADFIDLDRVERISKFRSGQGHDFSQGTGETCRSMKHYFFPLNHEGFDPNNYIPKEPYVNIYSPVDGVVSDIKEEQIKLGVQIYLEPNNYSGYFVRLFHIYPREGLKKGDKLSAGEKLGYIGANQGTDVAVDVRSIKGHKFVSYFEVMNDEVFQKYKEKGASSRDDFIITKEYRDSDPLKCNGEQFAENNYNNLSDFVLLNP</sequence>
<dbReference type="AlphaFoldDB" id="A0A1F5MFV0"/>
<dbReference type="InterPro" id="IPR011055">
    <property type="entry name" value="Dup_hybrid_motif"/>
</dbReference>
<accession>A0A1F5MFV0</accession>
<comment type="caution">
    <text evidence="1">The sequence shown here is derived from an EMBL/GenBank/DDBJ whole genome shotgun (WGS) entry which is preliminary data.</text>
</comment>
<reference evidence="1 2" key="1">
    <citation type="journal article" date="2016" name="Nat. Commun.">
        <title>Thousands of microbial genomes shed light on interconnected biogeochemical processes in an aquifer system.</title>
        <authorList>
            <person name="Anantharaman K."/>
            <person name="Brown C.T."/>
            <person name="Hug L.A."/>
            <person name="Sharon I."/>
            <person name="Castelle C.J."/>
            <person name="Probst A.J."/>
            <person name="Thomas B.C."/>
            <person name="Singh A."/>
            <person name="Wilkins M.J."/>
            <person name="Karaoz U."/>
            <person name="Brodie E.L."/>
            <person name="Williams K.H."/>
            <person name="Hubbard S.S."/>
            <person name="Banfield J.F."/>
        </authorList>
    </citation>
    <scope>NUCLEOTIDE SEQUENCE [LARGE SCALE GENOMIC DNA]</scope>
</reference>